<accession>A0A645CQP4</accession>
<dbReference type="Pfam" id="PF01661">
    <property type="entry name" value="Macro"/>
    <property type="match status" value="1"/>
</dbReference>
<dbReference type="SUPFAM" id="SSF52949">
    <property type="entry name" value="Macro domain-like"/>
    <property type="match status" value="1"/>
</dbReference>
<feature type="domain" description="Macro" evidence="1">
    <location>
        <begin position="1"/>
        <end position="112"/>
    </location>
</feature>
<dbReference type="InterPro" id="IPR043472">
    <property type="entry name" value="Macro_dom-like"/>
</dbReference>
<dbReference type="EMBL" id="VSSQ01029182">
    <property type="protein sequence ID" value="MPM79204.1"/>
    <property type="molecule type" value="Genomic_DNA"/>
</dbReference>
<dbReference type="AlphaFoldDB" id="A0A645CQP4"/>
<name>A0A645CQP4_9ZZZZ</name>
<dbReference type="GO" id="GO:0016787">
    <property type="term" value="F:hydrolase activity"/>
    <property type="evidence" value="ECO:0007669"/>
    <property type="project" value="UniProtKB-KW"/>
</dbReference>
<dbReference type="InterPro" id="IPR002589">
    <property type="entry name" value="Macro_dom"/>
</dbReference>
<comment type="caution">
    <text evidence="2">The sequence shown here is derived from an EMBL/GenBank/DDBJ whole genome shotgun (WGS) entry which is preliminary data.</text>
</comment>
<gene>
    <name evidence="2" type="primary">ymdB_41</name>
    <name evidence="2" type="ORF">SDC9_126237</name>
</gene>
<reference evidence="2" key="1">
    <citation type="submission" date="2019-08" db="EMBL/GenBank/DDBJ databases">
        <authorList>
            <person name="Kucharzyk K."/>
            <person name="Murdoch R.W."/>
            <person name="Higgins S."/>
            <person name="Loffler F."/>
        </authorList>
    </citation>
    <scope>NUCLEOTIDE SEQUENCE</scope>
</reference>
<keyword evidence="2" id="KW-0378">Hydrolase</keyword>
<evidence type="ECO:0000259" key="1">
    <source>
        <dbReference type="PROSITE" id="PS51154"/>
    </source>
</evidence>
<dbReference type="PANTHER" id="PTHR11106">
    <property type="entry name" value="GANGLIOSIDE INDUCED DIFFERENTIATION ASSOCIATED PROTEIN 2-RELATED"/>
    <property type="match status" value="1"/>
</dbReference>
<dbReference type="PROSITE" id="PS51154">
    <property type="entry name" value="MACRO"/>
    <property type="match status" value="1"/>
</dbReference>
<dbReference type="Gene3D" id="3.40.220.10">
    <property type="entry name" value="Leucine Aminopeptidase, subunit E, domain 1"/>
    <property type="match status" value="1"/>
</dbReference>
<evidence type="ECO:0000313" key="2">
    <source>
        <dbReference type="EMBL" id="MPM79204.1"/>
    </source>
</evidence>
<dbReference type="EC" id="3.5.1.-" evidence="2"/>
<protein>
    <submittedName>
        <fullName evidence="2">O-acetyl-ADP-ribose deacetylase</fullName>
        <ecNumber evidence="2">3.5.1.-</ecNumber>
    </submittedName>
</protein>
<sequence>MQQACAPLAPIAQGQAIMTPAFALPCKAVIHTAGPIYQDGKHQEREMLTRCYQNSLHLALQAGYESIAFPLISSGIYRYPKQEALEVASSAITGFLEHEDLLVYLVLFDRASCVPHSPHLGMLDQFLQSWEMEISDQQYSIERCEEPYPELEAQLQQQEQSFSEKVLSLIKQQGKTEVEVYKKANIDRRLFSKIRSKSEYLPSKRTVLALALGLELDLEATEGLLACAGYALSPNNLSDRIITFFLLKDVHDIFEINEVLFSYDQPLLGS</sequence>
<dbReference type="PANTHER" id="PTHR11106:SF27">
    <property type="entry name" value="MACRO DOMAIN-CONTAINING PROTEIN"/>
    <property type="match status" value="1"/>
</dbReference>
<proteinExistence type="predicted"/>
<organism evidence="2">
    <name type="scientific">bioreactor metagenome</name>
    <dbReference type="NCBI Taxonomy" id="1076179"/>
    <lineage>
        <taxon>unclassified sequences</taxon>
        <taxon>metagenomes</taxon>
        <taxon>ecological metagenomes</taxon>
    </lineage>
</organism>